<organism evidence="1 2">
    <name type="scientific">Rhodococcus wratislaviensis</name>
    <name type="common">Tsukamurella wratislaviensis</name>
    <dbReference type="NCBI Taxonomy" id="44752"/>
    <lineage>
        <taxon>Bacteria</taxon>
        <taxon>Bacillati</taxon>
        <taxon>Actinomycetota</taxon>
        <taxon>Actinomycetes</taxon>
        <taxon>Mycobacteriales</taxon>
        <taxon>Nocardiaceae</taxon>
        <taxon>Rhodococcus</taxon>
    </lineage>
</organism>
<dbReference type="AlphaFoldDB" id="A0A402C1R0"/>
<evidence type="ECO:0000313" key="2">
    <source>
        <dbReference type="Proteomes" id="UP000287519"/>
    </source>
</evidence>
<dbReference type="Proteomes" id="UP000287519">
    <property type="component" value="Unassembled WGS sequence"/>
</dbReference>
<keyword evidence="2" id="KW-1185">Reference proteome</keyword>
<protein>
    <submittedName>
        <fullName evidence="1">Uncharacterized protein</fullName>
    </submittedName>
</protein>
<accession>A0A402C1R0</accession>
<comment type="caution">
    <text evidence="1">The sequence shown here is derived from an EMBL/GenBank/DDBJ whole genome shotgun (WGS) entry which is preliminary data.</text>
</comment>
<sequence length="97" mass="10975">MSRTSELRIPIHHFSCEVSQRFKDDPCSDVGRDVPVDAFDEEREIFDLLEYTNLQKCIYVSGQRSPDPKSDVVSATVAAEIVLREAQACFPVLDKTL</sequence>
<evidence type="ECO:0000313" key="1">
    <source>
        <dbReference type="EMBL" id="GCE37528.1"/>
    </source>
</evidence>
<dbReference type="EMBL" id="BHYM01000010">
    <property type="protein sequence ID" value="GCE37528.1"/>
    <property type="molecule type" value="Genomic_DNA"/>
</dbReference>
<name>A0A402C1R0_RHOWR</name>
<gene>
    <name evidence="1" type="ORF">Rhow_000104</name>
</gene>
<proteinExistence type="predicted"/>
<reference evidence="1 2" key="1">
    <citation type="submission" date="2018-11" db="EMBL/GenBank/DDBJ databases">
        <title>Microbial catabolism of amino acid.</title>
        <authorList>
            <person name="Hibi M."/>
            <person name="Ogawa J."/>
        </authorList>
    </citation>
    <scope>NUCLEOTIDE SEQUENCE [LARGE SCALE GENOMIC DNA]</scope>
    <source>
        <strain evidence="1 2">C31-06</strain>
    </source>
</reference>